<dbReference type="OrthoDB" id="10030254at2759"/>
<evidence type="ECO:0000313" key="1">
    <source>
        <dbReference type="EMBL" id="CAF0897068.1"/>
    </source>
</evidence>
<evidence type="ECO:0000313" key="5">
    <source>
        <dbReference type="Proteomes" id="UP000663829"/>
    </source>
</evidence>
<evidence type="ECO:0000313" key="2">
    <source>
        <dbReference type="EMBL" id="CAF1298898.1"/>
    </source>
</evidence>
<comment type="caution">
    <text evidence="1">The sequence shown here is derived from an EMBL/GenBank/DDBJ whole genome shotgun (WGS) entry which is preliminary data.</text>
</comment>
<gene>
    <name evidence="1" type="ORF">GPM918_LOCUS8433</name>
    <name evidence="2" type="ORF">OVA965_LOCUS28438</name>
    <name evidence="3" type="ORF">SRO942_LOCUS8433</name>
    <name evidence="4" type="ORF">TMI583_LOCUS29188</name>
</gene>
<dbReference type="EMBL" id="CAJNOQ010001467">
    <property type="protein sequence ID" value="CAF0897068.1"/>
    <property type="molecule type" value="Genomic_DNA"/>
</dbReference>
<reference evidence="1" key="1">
    <citation type="submission" date="2021-02" db="EMBL/GenBank/DDBJ databases">
        <authorList>
            <person name="Nowell W R."/>
        </authorList>
    </citation>
    <scope>NUCLEOTIDE SEQUENCE</scope>
</reference>
<dbReference type="Proteomes" id="UP000681722">
    <property type="component" value="Unassembled WGS sequence"/>
</dbReference>
<name>A0A813ZBK3_9BILA</name>
<evidence type="ECO:0000313" key="3">
    <source>
        <dbReference type="EMBL" id="CAF3680182.1"/>
    </source>
</evidence>
<organism evidence="1 5">
    <name type="scientific">Didymodactylos carnosus</name>
    <dbReference type="NCBI Taxonomy" id="1234261"/>
    <lineage>
        <taxon>Eukaryota</taxon>
        <taxon>Metazoa</taxon>
        <taxon>Spiralia</taxon>
        <taxon>Gnathifera</taxon>
        <taxon>Rotifera</taxon>
        <taxon>Eurotatoria</taxon>
        <taxon>Bdelloidea</taxon>
        <taxon>Philodinida</taxon>
        <taxon>Philodinidae</taxon>
        <taxon>Didymodactylos</taxon>
    </lineage>
</organism>
<dbReference type="PANTHER" id="PTHR38075:SF1">
    <property type="entry name" value="DUF4139 DOMAIN-CONTAINING PROTEIN"/>
    <property type="match status" value="1"/>
</dbReference>
<dbReference type="Proteomes" id="UP000677228">
    <property type="component" value="Unassembled WGS sequence"/>
</dbReference>
<dbReference type="EMBL" id="CAJOBC010001467">
    <property type="protein sequence ID" value="CAF3680182.1"/>
    <property type="molecule type" value="Genomic_DNA"/>
</dbReference>
<dbReference type="EMBL" id="CAJNOK010019406">
    <property type="protein sequence ID" value="CAF1298898.1"/>
    <property type="molecule type" value="Genomic_DNA"/>
</dbReference>
<keyword evidence="5" id="KW-1185">Reference proteome</keyword>
<dbReference type="AlphaFoldDB" id="A0A813ZBK3"/>
<dbReference type="PANTHER" id="PTHR38075">
    <property type="entry name" value="DUF4139 DOMAIN-CONTAINING PROTEIN"/>
    <property type="match status" value="1"/>
</dbReference>
<evidence type="ECO:0000313" key="4">
    <source>
        <dbReference type="EMBL" id="CAF4104679.1"/>
    </source>
</evidence>
<sequence>MRLCTCQELRLYESFAEIRQLYENDQKYYFRQDQWNDIKEESIVLLPNSSMYERKIIRKETNMKGKTVFVRKYPEQHDAVECTMIHDDNYVVQEKSSGRYFHAKNDLVEYIDVPVEKLYELSFNKFDKSSTDNTKILTYLVNSLKWRTRYLMNILLNGTVEFSAFADIINSGRTSYTFNTTHLFSGDISVSFLRSSPHVDRRSSKTTSSTIGSGIEDQGEYNGIHMFSLINRDLIIESQSTTTFPYVKSPSINVKTILSFTLILSTTDTGFLQYEKRKFSRLYLLSNSSTYIPNGLMLIYDNSILSGEWSLPKLGEGERYEFELGEDADVLLMRNSTSVINKLTNTTMITTHVLIQNYKNRQINVRFKSVCQLECLFYNEKAVSLGHKLRYELLLRSKSEVAFSYSALRLNNKKPS</sequence>
<protein>
    <submittedName>
        <fullName evidence="1">Uncharacterized protein</fullName>
    </submittedName>
</protein>
<proteinExistence type="predicted"/>
<dbReference type="EMBL" id="CAJOBA010040980">
    <property type="protein sequence ID" value="CAF4104679.1"/>
    <property type="molecule type" value="Genomic_DNA"/>
</dbReference>
<dbReference type="Proteomes" id="UP000663829">
    <property type="component" value="Unassembled WGS sequence"/>
</dbReference>
<dbReference type="Proteomes" id="UP000682733">
    <property type="component" value="Unassembled WGS sequence"/>
</dbReference>
<accession>A0A813ZBK3</accession>